<dbReference type="InterPro" id="IPR015867">
    <property type="entry name" value="N-reg_PII/ATP_PRibTrfase_C"/>
</dbReference>
<organism evidence="1 2">
    <name type="scientific">Dyella lutea</name>
    <dbReference type="NCBI Taxonomy" id="2950441"/>
    <lineage>
        <taxon>Bacteria</taxon>
        <taxon>Pseudomonadati</taxon>
        <taxon>Pseudomonadota</taxon>
        <taxon>Gammaproteobacteria</taxon>
        <taxon>Lysobacterales</taxon>
        <taxon>Rhodanobacteraceae</taxon>
        <taxon>Dyella</taxon>
    </lineage>
</organism>
<gene>
    <name evidence="1" type="ORF">NC595_00075</name>
</gene>
<dbReference type="Pfam" id="PF11582">
    <property type="entry name" value="DUF3240"/>
    <property type="match status" value="1"/>
</dbReference>
<evidence type="ECO:0000313" key="2">
    <source>
        <dbReference type="Proteomes" id="UP001204615"/>
    </source>
</evidence>
<sequence length="103" mass="11482">MTLILKRLTLLAARELEETLVEALLDLQPALPGFTTALVAGHGEGFARASVQESVRGRIDRLQLWIVLPEGDVKRVLDLLAARFAHSRLRWWVEPVEAMGELA</sequence>
<comment type="caution">
    <text evidence="1">The sequence shown here is derived from an EMBL/GenBank/DDBJ whole genome shotgun (WGS) entry which is preliminary data.</text>
</comment>
<accession>A0ABT1F4Y0</accession>
<dbReference type="Gene3D" id="3.30.70.120">
    <property type="match status" value="1"/>
</dbReference>
<dbReference type="Proteomes" id="UP001204615">
    <property type="component" value="Unassembled WGS sequence"/>
</dbReference>
<keyword evidence="2" id="KW-1185">Reference proteome</keyword>
<reference evidence="1 2" key="1">
    <citation type="submission" date="2022-06" db="EMBL/GenBank/DDBJ databases">
        <title>Dyella sp. Sa strain:Sa Genome sequencing.</title>
        <authorList>
            <person name="Park S."/>
        </authorList>
    </citation>
    <scope>NUCLEOTIDE SEQUENCE [LARGE SCALE GENOMIC DNA]</scope>
    <source>
        <strain evidence="1 2">Sa</strain>
    </source>
</reference>
<name>A0ABT1F4Y0_9GAMM</name>
<proteinExistence type="predicted"/>
<dbReference type="InterPro" id="IPR021634">
    <property type="entry name" value="DUF3240"/>
</dbReference>
<evidence type="ECO:0000313" key="1">
    <source>
        <dbReference type="EMBL" id="MCP1372451.1"/>
    </source>
</evidence>
<dbReference type="RefSeq" id="WP_253564103.1">
    <property type="nucleotide sequence ID" value="NZ_JAMZEK010000001.1"/>
</dbReference>
<dbReference type="EMBL" id="JAMZEK010000001">
    <property type="protein sequence ID" value="MCP1372451.1"/>
    <property type="molecule type" value="Genomic_DNA"/>
</dbReference>
<protein>
    <submittedName>
        <fullName evidence="1">DUF3240 family protein</fullName>
    </submittedName>
</protein>